<proteinExistence type="predicted"/>
<evidence type="ECO:0008006" key="3">
    <source>
        <dbReference type="Google" id="ProtNLM"/>
    </source>
</evidence>
<dbReference type="Proteomes" id="UP000590412">
    <property type="component" value="Unassembled WGS sequence"/>
</dbReference>
<dbReference type="SUPFAM" id="SSF50978">
    <property type="entry name" value="WD40 repeat-like"/>
    <property type="match status" value="1"/>
</dbReference>
<dbReference type="InterPro" id="IPR036322">
    <property type="entry name" value="WD40_repeat_dom_sf"/>
</dbReference>
<evidence type="ECO:0000313" key="1">
    <source>
        <dbReference type="EMBL" id="KAF6059087.1"/>
    </source>
</evidence>
<comment type="caution">
    <text evidence="1">The sequence shown here is derived from an EMBL/GenBank/DDBJ whole genome shotgun (WGS) entry which is preliminary data.</text>
</comment>
<sequence>MVDHKDILSLVAHFLKEHGYSQTLQQLELEYGKPVQPKLLNSESLSQILDDRLQYASINNRNENDIDVNEELPLRFKELVHERFINWTSPYPHKPTKLKVHSLIIFSVYNKGAIYFSTNDSQIIICKGGSITLVRMQEIIKKVLIVGSNFVLLGMSGKLYLTDEKFNEIEVIDTSSRFIIDANHVHSNGVDYIVILTWNSMLKLVKLNESSVVAAMKLDQQGTCFDITTYRGEIVIVLGKLENTLLDVITIQEEQFASKYKISINDAEFTTSSFSPRFITISQKGGIPLVAVATSHEPYMRVIITSLIDFETSPLPPIARHQIIKNLNTLSPQDKFSQPLIAWRHNSEKESGIWVMGDDGVVRGLDLLDDKVAVELKQHQTKIKDFTCFYENGYEVLITSGIDRQTFEWK</sequence>
<protein>
    <recommendedName>
        <fullName evidence="3">LisH domain-containing protein</fullName>
    </recommendedName>
</protein>
<dbReference type="OrthoDB" id="1932312at2759"/>
<dbReference type="EMBL" id="JABWAB010000001">
    <property type="protein sequence ID" value="KAF6059087.1"/>
    <property type="molecule type" value="Genomic_DNA"/>
</dbReference>
<dbReference type="SMART" id="SM00667">
    <property type="entry name" value="LisH"/>
    <property type="match status" value="1"/>
</dbReference>
<accession>A0A8X7TD51</accession>
<reference evidence="1" key="1">
    <citation type="submission" date="2020-03" db="EMBL/GenBank/DDBJ databases">
        <title>FDA dAtabase for Regulatory Grade micrObial Sequences (FDA-ARGOS): Supporting development and validation of Infectious Disease Dx tests.</title>
        <authorList>
            <person name="Campos J."/>
            <person name="Goldberg B."/>
            <person name="Tallon L."/>
            <person name="Sadzewicz L."/>
            <person name="Vavikolanu K."/>
            <person name="Mehta A."/>
            <person name="Aluvathingal J."/>
            <person name="Nadendla S."/>
            <person name="Nandy P."/>
            <person name="Geyer C."/>
            <person name="Yan Y."/>
            <person name="Sichtig H."/>
        </authorList>
    </citation>
    <scope>NUCLEOTIDE SEQUENCE [LARGE SCALE GENOMIC DNA]</scope>
    <source>
        <strain evidence="1">FDAARGOS_652</strain>
    </source>
</reference>
<gene>
    <name evidence="1" type="ORF">FOB60_000669</name>
</gene>
<organism evidence="1 2">
    <name type="scientific">Candida parapsilosis</name>
    <name type="common">Yeast</name>
    <dbReference type="NCBI Taxonomy" id="5480"/>
    <lineage>
        <taxon>Eukaryota</taxon>
        <taxon>Fungi</taxon>
        <taxon>Dikarya</taxon>
        <taxon>Ascomycota</taxon>
        <taxon>Saccharomycotina</taxon>
        <taxon>Pichiomycetes</taxon>
        <taxon>Debaryomycetaceae</taxon>
        <taxon>Candida/Lodderomyces clade</taxon>
        <taxon>Candida</taxon>
    </lineage>
</organism>
<evidence type="ECO:0000313" key="2">
    <source>
        <dbReference type="Proteomes" id="UP000590412"/>
    </source>
</evidence>
<name>A0A8X7TD51_CANPA</name>
<dbReference type="InterPro" id="IPR006594">
    <property type="entry name" value="LisH"/>
</dbReference>
<dbReference type="AlphaFoldDB" id="A0A8X7TD51"/>
<dbReference type="PROSITE" id="PS50896">
    <property type="entry name" value="LISH"/>
    <property type="match status" value="1"/>
</dbReference>